<reference evidence="5" key="1">
    <citation type="journal article" date="2019" name="Int. J. Syst. Evol. Microbiol.">
        <title>The Global Catalogue of Microorganisms (GCM) 10K type strain sequencing project: providing services to taxonomists for standard genome sequencing and annotation.</title>
        <authorList>
            <consortium name="The Broad Institute Genomics Platform"/>
            <consortium name="The Broad Institute Genome Sequencing Center for Infectious Disease"/>
            <person name="Wu L."/>
            <person name="Ma J."/>
        </authorList>
    </citation>
    <scope>NUCLEOTIDE SEQUENCE [LARGE SCALE GENOMIC DNA]</scope>
    <source>
        <strain evidence="5">KCTC 42087</strain>
    </source>
</reference>
<dbReference type="PANTHER" id="PTHR30055:SF146">
    <property type="entry name" value="HTH-TYPE TRANSCRIPTIONAL DUAL REGULATOR CECR"/>
    <property type="match status" value="1"/>
</dbReference>
<dbReference type="PRINTS" id="PR00455">
    <property type="entry name" value="HTHTETR"/>
</dbReference>
<dbReference type="InterPro" id="IPR036271">
    <property type="entry name" value="Tet_transcr_reg_TetR-rel_C_sf"/>
</dbReference>
<keyword evidence="5" id="KW-1185">Reference proteome</keyword>
<dbReference type="InterPro" id="IPR050109">
    <property type="entry name" value="HTH-type_TetR-like_transc_reg"/>
</dbReference>
<sequence length="213" mass="23265">MTTDTPPGPPLRGRVEKREAILRAAQRVFGAKGYAATTMDDIAEAAEVATPTIYNHMGNKEQLFRYAIGAANERLNARTLEALAAFPADPEDLREALLELAANLTRCMLDPDAWAIRRLIYAEIGRFPDLFADTVNRPGRDASLDALAGRMAQLAHAGRLRMDDPARAGSHFIALIWADLDAESALGTRPVPPDAVRRTERTGVDAFLRAYAP</sequence>
<evidence type="ECO:0000313" key="5">
    <source>
        <dbReference type="Proteomes" id="UP001596074"/>
    </source>
</evidence>
<dbReference type="InterPro" id="IPR001647">
    <property type="entry name" value="HTH_TetR"/>
</dbReference>
<gene>
    <name evidence="4" type="ORF">ACFPZN_09460</name>
</gene>
<dbReference type="InterPro" id="IPR039536">
    <property type="entry name" value="TetR_C_Proteobacteria"/>
</dbReference>
<dbReference type="RefSeq" id="WP_378281457.1">
    <property type="nucleotide sequence ID" value="NZ_JBHSON010000010.1"/>
</dbReference>
<protein>
    <submittedName>
        <fullName evidence="4">TetR/AcrR family transcriptional regulator</fullName>
    </submittedName>
</protein>
<feature type="DNA-binding region" description="H-T-H motif" evidence="2">
    <location>
        <begin position="38"/>
        <end position="57"/>
    </location>
</feature>
<name>A0ABW0ZU20_9ACTN</name>
<proteinExistence type="predicted"/>
<dbReference type="Pfam" id="PF14246">
    <property type="entry name" value="TetR_C_7"/>
    <property type="match status" value="1"/>
</dbReference>
<dbReference type="Gene3D" id="1.10.357.10">
    <property type="entry name" value="Tetracycline Repressor, domain 2"/>
    <property type="match status" value="1"/>
</dbReference>
<feature type="domain" description="HTH tetR-type" evidence="3">
    <location>
        <begin position="15"/>
        <end position="75"/>
    </location>
</feature>
<accession>A0ABW0ZU20</accession>
<dbReference type="Proteomes" id="UP001596074">
    <property type="component" value="Unassembled WGS sequence"/>
</dbReference>
<evidence type="ECO:0000313" key="4">
    <source>
        <dbReference type="EMBL" id="MFC5745833.1"/>
    </source>
</evidence>
<evidence type="ECO:0000256" key="2">
    <source>
        <dbReference type="PROSITE-ProRule" id="PRU00335"/>
    </source>
</evidence>
<organism evidence="4 5">
    <name type="scientific">Actinomadura rugatobispora</name>
    <dbReference type="NCBI Taxonomy" id="1994"/>
    <lineage>
        <taxon>Bacteria</taxon>
        <taxon>Bacillati</taxon>
        <taxon>Actinomycetota</taxon>
        <taxon>Actinomycetes</taxon>
        <taxon>Streptosporangiales</taxon>
        <taxon>Thermomonosporaceae</taxon>
        <taxon>Actinomadura</taxon>
    </lineage>
</organism>
<dbReference type="SUPFAM" id="SSF46689">
    <property type="entry name" value="Homeodomain-like"/>
    <property type="match status" value="1"/>
</dbReference>
<dbReference type="Pfam" id="PF00440">
    <property type="entry name" value="TetR_N"/>
    <property type="match status" value="1"/>
</dbReference>
<evidence type="ECO:0000259" key="3">
    <source>
        <dbReference type="PROSITE" id="PS50977"/>
    </source>
</evidence>
<dbReference type="InterPro" id="IPR009057">
    <property type="entry name" value="Homeodomain-like_sf"/>
</dbReference>
<dbReference type="Gene3D" id="1.10.10.60">
    <property type="entry name" value="Homeodomain-like"/>
    <property type="match status" value="1"/>
</dbReference>
<dbReference type="EMBL" id="JBHSON010000010">
    <property type="protein sequence ID" value="MFC5745833.1"/>
    <property type="molecule type" value="Genomic_DNA"/>
</dbReference>
<dbReference type="PANTHER" id="PTHR30055">
    <property type="entry name" value="HTH-TYPE TRANSCRIPTIONAL REGULATOR RUTR"/>
    <property type="match status" value="1"/>
</dbReference>
<keyword evidence="1 2" id="KW-0238">DNA-binding</keyword>
<dbReference type="PROSITE" id="PS50977">
    <property type="entry name" value="HTH_TETR_2"/>
    <property type="match status" value="1"/>
</dbReference>
<dbReference type="SUPFAM" id="SSF48498">
    <property type="entry name" value="Tetracyclin repressor-like, C-terminal domain"/>
    <property type="match status" value="1"/>
</dbReference>
<evidence type="ECO:0000256" key="1">
    <source>
        <dbReference type="ARBA" id="ARBA00023125"/>
    </source>
</evidence>
<comment type="caution">
    <text evidence="4">The sequence shown here is derived from an EMBL/GenBank/DDBJ whole genome shotgun (WGS) entry which is preliminary data.</text>
</comment>